<gene>
    <name evidence="1" type="ORF">GTCCBUS3UF5_4090</name>
</gene>
<proteinExistence type="predicted"/>
<accession>A0ABM5MDI1</accession>
<name>A0ABM5MDI1_GEOTH</name>
<dbReference type="Proteomes" id="UP000005636">
    <property type="component" value="Chromosome"/>
</dbReference>
<keyword evidence="2" id="KW-1185">Reference proteome</keyword>
<evidence type="ECO:0000313" key="1">
    <source>
        <dbReference type="EMBL" id="AEV17735.1"/>
    </source>
</evidence>
<evidence type="ECO:0000313" key="2">
    <source>
        <dbReference type="Proteomes" id="UP000005636"/>
    </source>
</evidence>
<organism evidence="1 2">
    <name type="scientific">Geobacillus thermoleovorans CCB_US3_UF5</name>
    <dbReference type="NCBI Taxonomy" id="1111068"/>
    <lineage>
        <taxon>Bacteria</taxon>
        <taxon>Bacillati</taxon>
        <taxon>Bacillota</taxon>
        <taxon>Bacilli</taxon>
        <taxon>Bacillales</taxon>
        <taxon>Anoxybacillaceae</taxon>
        <taxon>Geobacillus</taxon>
        <taxon>Geobacillus thermoleovorans group</taxon>
    </lineage>
</organism>
<reference evidence="1 2" key="1">
    <citation type="submission" date="2011-11" db="EMBL/GenBank/DDBJ databases">
        <title>Complete genome sequence of thermophilic Geobacillus thermoleovorans CCB_US3_UF5.</title>
        <authorList>
            <person name="Muhd Sakaff M.K.L."/>
            <person name="Abdul Rahman A.Y."/>
            <person name="Saito J.A."/>
            <person name="Hou S."/>
            <person name="Alam M."/>
        </authorList>
    </citation>
    <scope>NUCLEOTIDE SEQUENCE [LARGE SCALE GENOMIC DNA]</scope>
    <source>
        <strain evidence="1 2">CCB_US3_UF5</strain>
    </source>
</reference>
<protein>
    <submittedName>
        <fullName evidence="1">Uncharacterized protein</fullName>
    </submittedName>
</protein>
<sequence>MIEKIINGADCFYRTYEGLKLRWMTSRLSRFRRFYRTYEGLKRFL</sequence>
<dbReference type="EMBL" id="CP003125">
    <property type="protein sequence ID" value="AEV17735.1"/>
    <property type="molecule type" value="Genomic_DNA"/>
</dbReference>